<evidence type="ECO:0000259" key="1">
    <source>
        <dbReference type="Pfam" id="PF12961"/>
    </source>
</evidence>
<proteinExistence type="predicted"/>
<keyword evidence="3" id="KW-1185">Reference proteome</keyword>
<dbReference type="InterPro" id="IPR039440">
    <property type="entry name" value="DUF3850"/>
</dbReference>
<protein>
    <recommendedName>
        <fullName evidence="1">DUF3850 domain-containing protein</fullName>
    </recommendedName>
</protein>
<gene>
    <name evidence="2" type="ORF">A500_16475</name>
</gene>
<reference evidence="2 3" key="1">
    <citation type="submission" date="2013-03" db="EMBL/GenBank/DDBJ databases">
        <title>Whole genome shotgun sequencing of Clostridium sartagoforme AAU1.</title>
        <authorList>
            <person name="Joshi C.G."/>
            <person name="Duggirala S.M."/>
            <person name="Nathani N.M."/>
            <person name="Bhatt V.D."/>
            <person name="Patel A.K."/>
            <person name="Pandya P.R."/>
            <person name="KaPatel J.A."/>
        </authorList>
    </citation>
    <scope>NUCLEOTIDE SEQUENCE [LARGE SCALE GENOMIC DNA]</scope>
    <source>
        <strain evidence="2 3">AAU1</strain>
    </source>
</reference>
<name>R9C013_9CLOT</name>
<accession>R9C013</accession>
<comment type="caution">
    <text evidence="2">The sequence shown here is derived from an EMBL/GenBank/DDBJ whole genome shotgun (WGS) entry which is preliminary data.</text>
</comment>
<evidence type="ECO:0000313" key="3">
    <source>
        <dbReference type="Proteomes" id="UP000013988"/>
    </source>
</evidence>
<dbReference type="SUPFAM" id="SSF88697">
    <property type="entry name" value="PUA domain-like"/>
    <property type="match status" value="1"/>
</dbReference>
<dbReference type="RefSeq" id="WP_016208539.1">
    <property type="nucleotide sequence ID" value="NZ_ASRV01000195.1"/>
</dbReference>
<dbReference type="Gene3D" id="2.30.130.30">
    <property type="entry name" value="Hypothetical protein"/>
    <property type="match status" value="1"/>
</dbReference>
<dbReference type="EMBL" id="ASRV01000195">
    <property type="protein sequence ID" value="EOR20551.1"/>
    <property type="molecule type" value="Genomic_DNA"/>
</dbReference>
<dbReference type="InterPro" id="IPR015947">
    <property type="entry name" value="PUA-like_sf"/>
</dbReference>
<evidence type="ECO:0000313" key="2">
    <source>
        <dbReference type="EMBL" id="EOR20551.1"/>
    </source>
</evidence>
<sequence>MTIAIMLILIFFRGASERNKILKYHANSRTNKEESSVEKEEGKIIHELKTESKYFKAVCTGKKKFEVRKDDRNFNIGDTLKLVEYKDGRFQYAECNVTITYILGRNEDERKYVPEGYVILGIK</sequence>
<dbReference type="Pfam" id="PF12961">
    <property type="entry name" value="DUF3850"/>
    <property type="match status" value="1"/>
</dbReference>
<organism evidence="2 3">
    <name type="scientific">Clostridium sartagoforme AAU1</name>
    <dbReference type="NCBI Taxonomy" id="1202534"/>
    <lineage>
        <taxon>Bacteria</taxon>
        <taxon>Bacillati</taxon>
        <taxon>Bacillota</taxon>
        <taxon>Clostridia</taxon>
        <taxon>Eubacteriales</taxon>
        <taxon>Clostridiaceae</taxon>
        <taxon>Clostridium</taxon>
    </lineage>
</organism>
<feature type="domain" description="DUF3850" evidence="1">
    <location>
        <begin position="45"/>
        <end position="122"/>
    </location>
</feature>
<dbReference type="AlphaFoldDB" id="R9C013"/>
<dbReference type="Proteomes" id="UP000013988">
    <property type="component" value="Unassembled WGS sequence"/>
</dbReference>
<dbReference type="PATRIC" id="fig|1202534.3.peg.3269"/>